<keyword evidence="12" id="KW-1185">Reference proteome</keyword>
<evidence type="ECO:0000256" key="1">
    <source>
        <dbReference type="ARBA" id="ARBA00004123"/>
    </source>
</evidence>
<evidence type="ECO:0000256" key="4">
    <source>
        <dbReference type="ARBA" id="ARBA00023015"/>
    </source>
</evidence>
<feature type="region of interest" description="Disordered" evidence="9">
    <location>
        <begin position="283"/>
        <end position="405"/>
    </location>
</feature>
<keyword evidence="4" id="KW-0805">Transcription regulation</keyword>
<evidence type="ECO:0000256" key="9">
    <source>
        <dbReference type="SAM" id="MobiDB-lite"/>
    </source>
</evidence>
<dbReference type="GO" id="GO:0003682">
    <property type="term" value="F:chromatin binding"/>
    <property type="evidence" value="ECO:0007669"/>
    <property type="project" value="TreeGrafter"/>
</dbReference>
<dbReference type="InterPro" id="IPR018359">
    <property type="entry name" value="Bromodomain_CS"/>
</dbReference>
<gene>
    <name evidence="11" type="ORF">TWF730_000440</name>
</gene>
<keyword evidence="5 8" id="KW-0103">Bromodomain</keyword>
<evidence type="ECO:0000256" key="2">
    <source>
        <dbReference type="ARBA" id="ARBA00022737"/>
    </source>
</evidence>
<feature type="domain" description="Bromo" evidence="10">
    <location>
        <begin position="197"/>
        <end position="262"/>
    </location>
</feature>
<evidence type="ECO:0000259" key="10">
    <source>
        <dbReference type="PROSITE" id="PS50014"/>
    </source>
</evidence>
<dbReference type="GO" id="GO:0006368">
    <property type="term" value="P:transcription elongation by RNA polymerase II"/>
    <property type="evidence" value="ECO:0007669"/>
    <property type="project" value="TreeGrafter"/>
</dbReference>
<dbReference type="Pfam" id="PF00439">
    <property type="entry name" value="Bromodomain"/>
    <property type="match status" value="2"/>
</dbReference>
<evidence type="ECO:0000256" key="8">
    <source>
        <dbReference type="PROSITE-ProRule" id="PRU00035"/>
    </source>
</evidence>
<keyword evidence="3" id="KW-0156">Chromatin regulator</keyword>
<dbReference type="Proteomes" id="UP001373714">
    <property type="component" value="Unassembled WGS sequence"/>
</dbReference>
<feature type="compositionally biased region" description="Polar residues" evidence="9">
    <location>
        <begin position="332"/>
        <end position="341"/>
    </location>
</feature>
<name>A0AAV9VMV1_9PEZI</name>
<reference evidence="11 12" key="1">
    <citation type="submission" date="2019-10" db="EMBL/GenBank/DDBJ databases">
        <authorList>
            <person name="Palmer J.M."/>
        </authorList>
    </citation>
    <scope>NUCLEOTIDE SEQUENCE [LARGE SCALE GENOMIC DNA]</scope>
    <source>
        <strain evidence="11 12">TWF730</strain>
    </source>
</reference>
<comment type="caution">
    <text evidence="11">The sequence shown here is derived from an EMBL/GenBank/DDBJ whole genome shotgun (WGS) entry which is preliminary data.</text>
</comment>
<evidence type="ECO:0000313" key="12">
    <source>
        <dbReference type="Proteomes" id="UP001373714"/>
    </source>
</evidence>
<sequence>MRRATKRKEQSGSPTKDSDSSKRMRQTNSPVSFDFSETQSVADFGRAALKLVREATESRRRGILIASNFETLPSKEDLPEYYTIVQKPIALDTIESKLDAYQSVEEILEDFRLMETNANTFNKTNSLIAQFSTKIRIIVEEFVTAFNSTPPKNTNGTPPGATGPSYKDTQDSLLGVLDNILNEVKDSSGLSFVGDFFRSLVPKKEYPDYYRIIKNPISLKEIDRKVKNKTYPQGTMVSNFEDDIFLMLANCALFNEPASEVMADAKILEAWFIPAMARKRQELGLPPRTLPPKDKSPNEIKFEDIPIENGSEPGRSRVTLKLNGPKKAGSPASISATNSRQTTAASTPAAFSTAQSPPPAPESLQRNPFQSSRSPHPANSAPAKGVEEKSMSPALPPANNVAVTPAPVAKPETNIPKFAELRLNPHSIKNGVILQPSEPSNYSIVRRPETTERDSPVQALVVTIESDTNEPRSIVVRPEKDRWRSGSIIPLNPGQTNIRFEMYPHAKFLEGPHGFWVKHVGHHPTVLPIPPMESGKRCTYDLQITPGKDNSLEFISDMVTAGSQNKEYVERAVFWFSFMIGPAH</sequence>
<evidence type="ECO:0000256" key="3">
    <source>
        <dbReference type="ARBA" id="ARBA00022853"/>
    </source>
</evidence>
<dbReference type="PANTHER" id="PTHR16062:SF19">
    <property type="entry name" value="PROTEIN POLYBROMO-1"/>
    <property type="match status" value="1"/>
</dbReference>
<keyword evidence="7" id="KW-0539">Nucleus</keyword>
<keyword evidence="6" id="KW-0804">Transcription</keyword>
<dbReference type="PRINTS" id="PR00503">
    <property type="entry name" value="BROMODOMAIN"/>
</dbReference>
<comment type="subcellular location">
    <subcellularLocation>
        <location evidence="1">Nucleus</location>
    </subcellularLocation>
</comment>
<dbReference type="EMBL" id="JAVHNS010000001">
    <property type="protein sequence ID" value="KAK6362991.1"/>
    <property type="molecule type" value="Genomic_DNA"/>
</dbReference>
<feature type="compositionally biased region" description="Basic and acidic residues" evidence="9">
    <location>
        <begin position="291"/>
        <end position="304"/>
    </location>
</feature>
<proteinExistence type="predicted"/>
<evidence type="ECO:0000256" key="7">
    <source>
        <dbReference type="ARBA" id="ARBA00023242"/>
    </source>
</evidence>
<dbReference type="CDD" id="cd04369">
    <property type="entry name" value="Bromodomain"/>
    <property type="match status" value="2"/>
</dbReference>
<dbReference type="GO" id="GO:0006338">
    <property type="term" value="P:chromatin remodeling"/>
    <property type="evidence" value="ECO:0007669"/>
    <property type="project" value="InterPro"/>
</dbReference>
<dbReference type="GO" id="GO:0016586">
    <property type="term" value="C:RSC-type complex"/>
    <property type="evidence" value="ECO:0007669"/>
    <property type="project" value="InterPro"/>
</dbReference>
<dbReference type="SMART" id="SM00297">
    <property type="entry name" value="BROMO"/>
    <property type="match status" value="2"/>
</dbReference>
<evidence type="ECO:0000256" key="6">
    <source>
        <dbReference type="ARBA" id="ARBA00023163"/>
    </source>
</evidence>
<keyword evidence="2" id="KW-0677">Repeat</keyword>
<feature type="compositionally biased region" description="Polar residues" evidence="9">
    <location>
        <begin position="364"/>
        <end position="374"/>
    </location>
</feature>
<dbReference type="InterPro" id="IPR037382">
    <property type="entry name" value="Rsc/polybromo"/>
</dbReference>
<dbReference type="InterPro" id="IPR036427">
    <property type="entry name" value="Bromodomain-like_sf"/>
</dbReference>
<dbReference type="AlphaFoldDB" id="A0AAV9VMV1"/>
<dbReference type="InterPro" id="IPR001487">
    <property type="entry name" value="Bromodomain"/>
</dbReference>
<evidence type="ECO:0000256" key="5">
    <source>
        <dbReference type="ARBA" id="ARBA00023117"/>
    </source>
</evidence>
<feature type="domain" description="Bromo" evidence="10">
    <location>
        <begin position="61"/>
        <end position="129"/>
    </location>
</feature>
<dbReference type="SUPFAM" id="SSF47370">
    <property type="entry name" value="Bromodomain"/>
    <property type="match status" value="2"/>
</dbReference>
<protein>
    <recommendedName>
        <fullName evidence="10">Bromo domain-containing protein</fullName>
    </recommendedName>
</protein>
<feature type="compositionally biased region" description="Low complexity" evidence="9">
    <location>
        <begin position="342"/>
        <end position="355"/>
    </location>
</feature>
<evidence type="ECO:0000313" key="11">
    <source>
        <dbReference type="EMBL" id="KAK6362991.1"/>
    </source>
</evidence>
<dbReference type="Gene3D" id="1.20.920.10">
    <property type="entry name" value="Bromodomain-like"/>
    <property type="match status" value="2"/>
</dbReference>
<dbReference type="PANTHER" id="PTHR16062">
    <property type="entry name" value="SWI/SNF-RELATED"/>
    <property type="match status" value="1"/>
</dbReference>
<dbReference type="PROSITE" id="PS50014">
    <property type="entry name" value="BROMODOMAIN_2"/>
    <property type="match status" value="2"/>
</dbReference>
<accession>A0AAV9VMV1</accession>
<organism evidence="11 12">
    <name type="scientific">Orbilia blumenaviensis</name>
    <dbReference type="NCBI Taxonomy" id="1796055"/>
    <lineage>
        <taxon>Eukaryota</taxon>
        <taxon>Fungi</taxon>
        <taxon>Dikarya</taxon>
        <taxon>Ascomycota</taxon>
        <taxon>Pezizomycotina</taxon>
        <taxon>Orbiliomycetes</taxon>
        <taxon>Orbiliales</taxon>
        <taxon>Orbiliaceae</taxon>
        <taxon>Orbilia</taxon>
    </lineage>
</organism>
<dbReference type="PROSITE" id="PS00633">
    <property type="entry name" value="BROMODOMAIN_1"/>
    <property type="match status" value="1"/>
</dbReference>
<feature type="region of interest" description="Disordered" evidence="9">
    <location>
        <begin position="1"/>
        <end position="34"/>
    </location>
</feature>